<dbReference type="Pfam" id="PF01865">
    <property type="entry name" value="PhoU_div"/>
    <property type="match status" value="1"/>
</dbReference>
<organism evidence="2">
    <name type="scientific">Caldithrix abyssi</name>
    <dbReference type="NCBI Taxonomy" id="187145"/>
    <lineage>
        <taxon>Bacteria</taxon>
        <taxon>Pseudomonadati</taxon>
        <taxon>Calditrichota</taxon>
        <taxon>Calditrichia</taxon>
        <taxon>Calditrichales</taxon>
        <taxon>Calditrichaceae</taxon>
        <taxon>Caldithrix</taxon>
    </lineage>
</organism>
<dbReference type="Gene3D" id="1.20.58.220">
    <property type="entry name" value="Phosphate transport system protein phou homolog 2, domain 2"/>
    <property type="match status" value="1"/>
</dbReference>
<sequence length="224" mass="25761">MRAIANLFRGSPFLPLQEHMERVVECVHKMDDLYHAYTQADYEQIDTLAKEISKLEHLADLTKNEIRNNLPRGIFLAINRADLLDILSLQDTIADKAEDTAVLFTLKKLEPLPELKDDLKKFIDKNIQCVEEAHLILKQLNELVEVSFGGKEAELVCKMVDNVALIEHEVDIIQAGMLKKLFSMEAKLPYTSFYLWIQIFRTMSSLSNTSEKLANRVRMVLDLK</sequence>
<evidence type="ECO:0000256" key="1">
    <source>
        <dbReference type="ARBA" id="ARBA00008591"/>
    </source>
</evidence>
<comment type="similarity">
    <text evidence="1">Belongs to the UPF0111 family.</text>
</comment>
<dbReference type="Proteomes" id="UP000885779">
    <property type="component" value="Unassembled WGS sequence"/>
</dbReference>
<name>A0A7V4U2D1_CALAY</name>
<dbReference type="InterPro" id="IPR038078">
    <property type="entry name" value="PhoU-like_sf"/>
</dbReference>
<gene>
    <name evidence="2" type="ORF">ENK44_13800</name>
</gene>
<dbReference type="EMBL" id="DRQG01000130">
    <property type="protein sequence ID" value="HGY56775.1"/>
    <property type="molecule type" value="Genomic_DNA"/>
</dbReference>
<dbReference type="InterPro" id="IPR018445">
    <property type="entry name" value="Put_Phosphate_transp_reg"/>
</dbReference>
<dbReference type="PANTHER" id="PTHR36536:SF3">
    <property type="entry name" value="UPF0111 PROTEIN HI_1603"/>
    <property type="match status" value="1"/>
</dbReference>
<dbReference type="InterPro" id="IPR002727">
    <property type="entry name" value="DUF47"/>
</dbReference>
<dbReference type="SUPFAM" id="SSF109755">
    <property type="entry name" value="PhoU-like"/>
    <property type="match status" value="1"/>
</dbReference>
<evidence type="ECO:0000313" key="2">
    <source>
        <dbReference type="EMBL" id="HGY56775.1"/>
    </source>
</evidence>
<dbReference type="NCBIfam" id="TIGR00153">
    <property type="entry name" value="TIGR00153 family protein"/>
    <property type="match status" value="1"/>
</dbReference>
<dbReference type="AlphaFoldDB" id="A0A7V4U2D1"/>
<comment type="caution">
    <text evidence="2">The sequence shown here is derived from an EMBL/GenBank/DDBJ whole genome shotgun (WGS) entry which is preliminary data.</text>
</comment>
<accession>A0A7V4U2D1</accession>
<dbReference type="PANTHER" id="PTHR36536">
    <property type="entry name" value="UPF0111 PROTEIN HI_1603"/>
    <property type="match status" value="1"/>
</dbReference>
<protein>
    <submittedName>
        <fullName evidence="2">TIGR00153 family protein</fullName>
    </submittedName>
</protein>
<proteinExistence type="inferred from homology"/>
<reference evidence="2" key="1">
    <citation type="journal article" date="2020" name="mSystems">
        <title>Genome- and Community-Level Interaction Insights into Carbon Utilization and Element Cycling Functions of Hydrothermarchaeota in Hydrothermal Sediment.</title>
        <authorList>
            <person name="Zhou Z."/>
            <person name="Liu Y."/>
            <person name="Xu W."/>
            <person name="Pan J."/>
            <person name="Luo Z.H."/>
            <person name="Li M."/>
        </authorList>
    </citation>
    <scope>NUCLEOTIDE SEQUENCE [LARGE SCALE GENOMIC DNA]</scope>
    <source>
        <strain evidence="2">HyVt-577</strain>
    </source>
</reference>